<keyword evidence="10" id="KW-1185">Reference proteome</keyword>
<feature type="transmembrane region" description="Helical" evidence="8">
    <location>
        <begin position="158"/>
        <end position="184"/>
    </location>
</feature>
<feature type="transmembrane region" description="Helical" evidence="8">
    <location>
        <begin position="254"/>
        <end position="280"/>
    </location>
</feature>
<keyword evidence="5 8" id="KW-0812">Transmembrane</keyword>
<dbReference type="SUPFAM" id="SSF81345">
    <property type="entry name" value="ABC transporter involved in vitamin B12 uptake, BtuC"/>
    <property type="match status" value="1"/>
</dbReference>
<dbReference type="Pfam" id="PF01032">
    <property type="entry name" value="FecCD"/>
    <property type="match status" value="1"/>
</dbReference>
<dbReference type="OrthoDB" id="9796260at2"/>
<dbReference type="InterPro" id="IPR037294">
    <property type="entry name" value="ABC_BtuC-like"/>
</dbReference>
<evidence type="ECO:0000256" key="2">
    <source>
        <dbReference type="ARBA" id="ARBA00007935"/>
    </source>
</evidence>
<proteinExistence type="inferred from homology"/>
<dbReference type="Gene3D" id="1.10.3470.10">
    <property type="entry name" value="ABC transporter involved in vitamin B12 uptake, BtuC"/>
    <property type="match status" value="1"/>
</dbReference>
<keyword evidence="7 8" id="KW-0472">Membrane</keyword>
<keyword evidence="3" id="KW-0813">Transport</keyword>
<evidence type="ECO:0000256" key="3">
    <source>
        <dbReference type="ARBA" id="ARBA00022448"/>
    </source>
</evidence>
<name>D6Y221_THEBD</name>
<feature type="transmembrane region" description="Helical" evidence="8">
    <location>
        <begin position="70"/>
        <end position="90"/>
    </location>
</feature>
<evidence type="ECO:0000256" key="6">
    <source>
        <dbReference type="ARBA" id="ARBA00022989"/>
    </source>
</evidence>
<dbReference type="PANTHER" id="PTHR30472">
    <property type="entry name" value="FERRIC ENTEROBACTIN TRANSPORT SYSTEM PERMEASE PROTEIN"/>
    <property type="match status" value="1"/>
</dbReference>
<evidence type="ECO:0000256" key="8">
    <source>
        <dbReference type="SAM" id="Phobius"/>
    </source>
</evidence>
<accession>D6Y221</accession>
<comment type="subcellular location">
    <subcellularLocation>
        <location evidence="1">Cell membrane</location>
        <topology evidence="1">Multi-pass membrane protein</topology>
    </subcellularLocation>
</comment>
<feature type="transmembrane region" description="Helical" evidence="8">
    <location>
        <begin position="292"/>
        <end position="312"/>
    </location>
</feature>
<comment type="similarity">
    <text evidence="2">Belongs to the binding-protein-dependent transport system permease family. FecCD subfamily.</text>
</comment>
<evidence type="ECO:0000256" key="1">
    <source>
        <dbReference type="ARBA" id="ARBA00004651"/>
    </source>
</evidence>
<keyword evidence="6 8" id="KW-1133">Transmembrane helix</keyword>
<dbReference type="EMBL" id="CP001874">
    <property type="protein sequence ID" value="ADG86756.1"/>
    <property type="molecule type" value="Genomic_DNA"/>
</dbReference>
<dbReference type="HOGENOM" id="CLU_050494_0_0_11"/>
<dbReference type="GO" id="GO:0022857">
    <property type="term" value="F:transmembrane transporter activity"/>
    <property type="evidence" value="ECO:0007669"/>
    <property type="project" value="InterPro"/>
</dbReference>
<dbReference type="eggNOG" id="COG4605">
    <property type="taxonomic scope" value="Bacteria"/>
</dbReference>
<protein>
    <submittedName>
        <fullName evidence="9">Transport system permease protein</fullName>
    </submittedName>
</protein>
<evidence type="ECO:0000313" key="10">
    <source>
        <dbReference type="Proteomes" id="UP000006640"/>
    </source>
</evidence>
<evidence type="ECO:0000256" key="7">
    <source>
        <dbReference type="ARBA" id="ARBA00023136"/>
    </source>
</evidence>
<keyword evidence="4" id="KW-1003">Cell membrane</keyword>
<dbReference type="Proteomes" id="UP000006640">
    <property type="component" value="Chromosome"/>
</dbReference>
<reference evidence="9 10" key="1">
    <citation type="submission" date="2010-01" db="EMBL/GenBank/DDBJ databases">
        <title>The complete genome of Thermobispora bispora DSM 43833.</title>
        <authorList>
            <consortium name="US DOE Joint Genome Institute (JGI-PGF)"/>
            <person name="Lucas S."/>
            <person name="Copeland A."/>
            <person name="Lapidus A."/>
            <person name="Glavina del Rio T."/>
            <person name="Dalin E."/>
            <person name="Tice H."/>
            <person name="Bruce D."/>
            <person name="Goodwin L."/>
            <person name="Pitluck S."/>
            <person name="Kyrpides N."/>
            <person name="Mavromatis K."/>
            <person name="Ivanova N."/>
            <person name="Mikhailova N."/>
            <person name="Chertkov O."/>
            <person name="Brettin T."/>
            <person name="Detter J.C."/>
            <person name="Han C."/>
            <person name="Larimer F."/>
            <person name="Land M."/>
            <person name="Hauser L."/>
            <person name="Markowitz V."/>
            <person name="Cheng J.-F."/>
            <person name="Hugenholtz P."/>
            <person name="Woyke T."/>
            <person name="Wu D."/>
            <person name="Jando M."/>
            <person name="Schneider S."/>
            <person name="Klenk H.-P."/>
            <person name="Eisen J.A."/>
        </authorList>
    </citation>
    <scope>NUCLEOTIDE SEQUENCE [LARGE SCALE GENOMIC DNA]</scope>
    <source>
        <strain evidence="10">ATCC 19993 / DSM 43833 / CBS 139.67 / JCM 10125 / KCTC 9307 / NBRC 14880 / R51</strain>
    </source>
</reference>
<dbReference type="CDD" id="cd06550">
    <property type="entry name" value="TM_ABC_iron-siderophores_like"/>
    <property type="match status" value="1"/>
</dbReference>
<feature type="transmembrane region" description="Helical" evidence="8">
    <location>
        <begin position="318"/>
        <end position="339"/>
    </location>
</feature>
<dbReference type="InterPro" id="IPR000522">
    <property type="entry name" value="ABC_transptr_permease_BtuC"/>
</dbReference>
<gene>
    <name evidence="9" type="ordered locus">Tbis_0019</name>
</gene>
<dbReference type="STRING" id="469371.Tbis_0019"/>
<organism evidence="9 10">
    <name type="scientific">Thermobispora bispora (strain ATCC 19993 / DSM 43833 / CBS 139.67 / JCM 10125 / KCTC 9307 / NBRC 14880 / R51)</name>
    <dbReference type="NCBI Taxonomy" id="469371"/>
    <lineage>
        <taxon>Bacteria</taxon>
        <taxon>Bacillati</taxon>
        <taxon>Actinomycetota</taxon>
        <taxon>Actinomycetes</taxon>
        <taxon>Streptosporangiales</taxon>
        <taxon>Streptosporangiaceae</taxon>
        <taxon>Thermobispora</taxon>
    </lineage>
</organism>
<dbReference type="AlphaFoldDB" id="D6Y221"/>
<dbReference type="KEGG" id="tbi:Tbis_0019"/>
<dbReference type="GO" id="GO:0005886">
    <property type="term" value="C:plasma membrane"/>
    <property type="evidence" value="ECO:0007669"/>
    <property type="project" value="UniProtKB-SubCell"/>
</dbReference>
<dbReference type="GO" id="GO:0033214">
    <property type="term" value="P:siderophore-iron import into cell"/>
    <property type="evidence" value="ECO:0007669"/>
    <property type="project" value="TreeGrafter"/>
</dbReference>
<evidence type="ECO:0000256" key="5">
    <source>
        <dbReference type="ARBA" id="ARBA00022692"/>
    </source>
</evidence>
<evidence type="ECO:0000313" key="9">
    <source>
        <dbReference type="EMBL" id="ADG86756.1"/>
    </source>
</evidence>
<dbReference type="PANTHER" id="PTHR30472:SF19">
    <property type="entry name" value="PETROBACTIN IMPORT SYSTEM PERMEASE PROTEIN YCLO"/>
    <property type="match status" value="1"/>
</dbReference>
<feature type="transmembrane region" description="Helical" evidence="8">
    <location>
        <begin position="130"/>
        <end position="151"/>
    </location>
</feature>
<sequence length="344" mass="36447">MTTTAESTVAPTRTGAAARSTGEAFAAARRRERRTIAVLALLALGAVAAFAFAGIAGNWEFALAIRSRKIATMAVVGVAIAWSSVLFQTVTGNRILTPSIMGFDQLFVLIQTVLVFLFGALALASADPRLLFSGQVVAMVGFAVLLYRWLFGRRGRDLYVMVLAGVIFGTLFGSLSSLAARLINPNDFVVLQDSLFASVNQVDPGLLGFSALLIGAMAIWAIRLCRRLDVVALGRDHAVSLGVDHAAVVNRALVIVAVLVSVATALVGPITFLGLLVANLARQLTGTFRHGALLPAAALIAVITLVGGQLILERVFTMDTALTVIVNFIGGIYFIVLLIRESRR</sequence>
<evidence type="ECO:0000256" key="4">
    <source>
        <dbReference type="ARBA" id="ARBA00022475"/>
    </source>
</evidence>
<feature type="transmembrane region" description="Helical" evidence="8">
    <location>
        <begin position="102"/>
        <end position="124"/>
    </location>
</feature>
<dbReference type="RefSeq" id="WP_013130289.1">
    <property type="nucleotide sequence ID" value="NC_014165.1"/>
</dbReference>
<feature type="transmembrane region" description="Helical" evidence="8">
    <location>
        <begin position="36"/>
        <end position="58"/>
    </location>
</feature>